<organism evidence="1 3">
    <name type="scientific">Lentzea atacamensis</name>
    <dbReference type="NCBI Taxonomy" id="531938"/>
    <lineage>
        <taxon>Bacteria</taxon>
        <taxon>Bacillati</taxon>
        <taxon>Actinomycetota</taxon>
        <taxon>Actinomycetes</taxon>
        <taxon>Pseudonocardiales</taxon>
        <taxon>Pseudonocardiaceae</taxon>
        <taxon>Lentzea</taxon>
    </lineage>
</organism>
<dbReference type="SUPFAM" id="SSF50969">
    <property type="entry name" value="YVTN repeat-like/Quinoprotein amine dehydrogenase"/>
    <property type="match status" value="1"/>
</dbReference>
<proteinExistence type="predicted"/>
<dbReference type="InterPro" id="IPR011044">
    <property type="entry name" value="Quino_amine_DH_bsu"/>
</dbReference>
<keyword evidence="4" id="KW-1185">Reference proteome</keyword>
<dbReference type="AlphaFoldDB" id="A0A316IF89"/>
<dbReference type="GO" id="GO:0016603">
    <property type="term" value="F:glutaminyl-peptide cyclotransferase activity"/>
    <property type="evidence" value="ECO:0007669"/>
    <property type="project" value="InterPro"/>
</dbReference>
<dbReference type="Pfam" id="PF05096">
    <property type="entry name" value="Glu_cyclase_2"/>
    <property type="match status" value="1"/>
</dbReference>
<sequence length="267" mass="29310">MPQVFAGTKTRATLRGVRSPVWLFIVAVLAACSPQQETKPQVEVLQKIPHDSSAFTQGLELVDGVLYEGTGLEGQSTMRALDPSSGDVQKKVDLPQDFFGEGITVVGDTIWQITWRNGVAIERDRKTLNEVRRVNYSGEGWGICDDGQRLIMSDGSAKLTFRDPKSFSETGSVQVTRDGKPLTQLNELECVGGKVWANVWKSDEIVRIDPANGQVTDAYDLSSLKPTGQNVDVLNGIAHIPGTNEFLVTGKNWPTIFRVRFNGMGQD</sequence>
<dbReference type="EMBL" id="QLTT01000006">
    <property type="protein sequence ID" value="RAS64157.1"/>
    <property type="molecule type" value="Genomic_DNA"/>
</dbReference>
<dbReference type="Proteomes" id="UP000246005">
    <property type="component" value="Unassembled WGS sequence"/>
</dbReference>
<accession>A0A316IF89</accession>
<keyword evidence="1" id="KW-0808">Transferase</keyword>
<gene>
    <name evidence="2" type="ORF">C8D87_106563</name>
    <name evidence="1" type="ORF">C8D88_1011310</name>
</gene>
<dbReference type="InterPro" id="IPR007788">
    <property type="entry name" value="QCT"/>
</dbReference>
<evidence type="ECO:0000313" key="4">
    <source>
        <dbReference type="Proteomes" id="UP000248714"/>
    </source>
</evidence>
<dbReference type="Proteomes" id="UP000248714">
    <property type="component" value="Unassembled WGS sequence"/>
</dbReference>
<dbReference type="Gene3D" id="2.130.10.10">
    <property type="entry name" value="YVTN repeat-like/Quinoprotein amine dehydrogenase"/>
    <property type="match status" value="1"/>
</dbReference>
<reference evidence="1 3" key="1">
    <citation type="submission" date="2018-05" db="EMBL/GenBank/DDBJ databases">
        <title>Genomic Encyclopedia of Type Strains, Phase IV (KMG-IV): sequencing the most valuable type-strain genomes for metagenomic binning, comparative biology and taxonomic classification.</title>
        <authorList>
            <person name="Goeker M."/>
        </authorList>
    </citation>
    <scope>NUCLEOTIDE SEQUENCE [LARGE SCALE GENOMIC DNA]</scope>
    <source>
        <strain evidence="2 4">DSM 45479</strain>
        <strain evidence="1 3">DSM 45480</strain>
    </source>
</reference>
<protein>
    <submittedName>
        <fullName evidence="1">Glutamine cyclotransferase</fullName>
    </submittedName>
</protein>
<evidence type="ECO:0000313" key="3">
    <source>
        <dbReference type="Proteomes" id="UP000246005"/>
    </source>
</evidence>
<dbReference type="PANTHER" id="PTHR31270:SF1">
    <property type="entry name" value="GLUTAMINYL-PEPTIDE CYCLOTRANSFERASE"/>
    <property type="match status" value="1"/>
</dbReference>
<evidence type="ECO:0000313" key="2">
    <source>
        <dbReference type="EMBL" id="RAS64157.1"/>
    </source>
</evidence>
<dbReference type="EMBL" id="QGHB01000001">
    <property type="protein sequence ID" value="PWK91276.1"/>
    <property type="molecule type" value="Genomic_DNA"/>
</dbReference>
<dbReference type="InterPro" id="IPR015943">
    <property type="entry name" value="WD40/YVTN_repeat-like_dom_sf"/>
</dbReference>
<evidence type="ECO:0000313" key="1">
    <source>
        <dbReference type="EMBL" id="PWK91276.1"/>
    </source>
</evidence>
<dbReference type="PANTHER" id="PTHR31270">
    <property type="entry name" value="GLUTAMINYL-PEPTIDE CYCLOTRANSFERASE"/>
    <property type="match status" value="1"/>
</dbReference>
<comment type="caution">
    <text evidence="1">The sequence shown here is derived from an EMBL/GenBank/DDBJ whole genome shotgun (WGS) entry which is preliminary data.</text>
</comment>
<name>A0A316IF89_9PSEU</name>